<dbReference type="GeneID" id="110254449"/>
<feature type="compositionally biased region" description="Basic and acidic residues" evidence="1">
    <location>
        <begin position="50"/>
        <end position="60"/>
    </location>
</feature>
<dbReference type="KEGG" id="epa:110254449"/>
<dbReference type="OrthoDB" id="5983789at2759"/>
<feature type="compositionally biased region" description="Polar residues" evidence="1">
    <location>
        <begin position="1"/>
        <end position="15"/>
    </location>
</feature>
<reference evidence="2" key="1">
    <citation type="submission" date="2022-11" db="UniProtKB">
        <authorList>
            <consortium name="EnsemblMetazoa"/>
        </authorList>
    </citation>
    <scope>IDENTIFICATION</scope>
</reference>
<name>A0A913Y9Z9_EXADI</name>
<protein>
    <submittedName>
        <fullName evidence="2">Uncharacterized protein</fullName>
    </submittedName>
</protein>
<dbReference type="Proteomes" id="UP000887567">
    <property type="component" value="Unplaced"/>
</dbReference>
<proteinExistence type="predicted"/>
<dbReference type="AlphaFoldDB" id="A0A913Y9Z9"/>
<evidence type="ECO:0000256" key="1">
    <source>
        <dbReference type="SAM" id="MobiDB-lite"/>
    </source>
</evidence>
<organism evidence="2 3">
    <name type="scientific">Exaiptasia diaphana</name>
    <name type="common">Tropical sea anemone</name>
    <name type="synonym">Aiptasia pulchella</name>
    <dbReference type="NCBI Taxonomy" id="2652724"/>
    <lineage>
        <taxon>Eukaryota</taxon>
        <taxon>Metazoa</taxon>
        <taxon>Cnidaria</taxon>
        <taxon>Anthozoa</taxon>
        <taxon>Hexacorallia</taxon>
        <taxon>Actiniaria</taxon>
        <taxon>Aiptasiidae</taxon>
        <taxon>Exaiptasia</taxon>
    </lineage>
</organism>
<feature type="region of interest" description="Disordered" evidence="1">
    <location>
        <begin position="35"/>
        <end position="63"/>
    </location>
</feature>
<keyword evidence="3" id="KW-1185">Reference proteome</keyword>
<accession>A0A913Y9Z9</accession>
<evidence type="ECO:0000313" key="3">
    <source>
        <dbReference type="Proteomes" id="UP000887567"/>
    </source>
</evidence>
<dbReference type="RefSeq" id="XP_020917089.1">
    <property type="nucleotide sequence ID" value="XM_021061430.2"/>
</dbReference>
<feature type="region of interest" description="Disordered" evidence="1">
    <location>
        <begin position="1"/>
        <end position="20"/>
    </location>
</feature>
<dbReference type="EnsemblMetazoa" id="XM_021061430.2">
    <property type="protein sequence ID" value="XP_020917089.1"/>
    <property type="gene ID" value="LOC110254449"/>
</dbReference>
<evidence type="ECO:0000313" key="2">
    <source>
        <dbReference type="EnsemblMetazoa" id="XP_020917089.1"/>
    </source>
</evidence>
<sequence length="223" mass="25278">MNSSGSVTQNPSTSYPAPKRIKVIKTGNNGIEVTLETERSPSEEQQYIEEISRPSPKEPLDNSVDAQQRDGYFESEIESKNASFVISEEEWETIKPRKMPSGGRLLTGPWSHVLSEHLKQSNPHCCFAFHYNRLKTENSRKRLAPFFKGIGICKIKECGVTVRLLIRGINEKKRLVDVSYTGKIRHKLNYVPWKGVVRAGEARSGMMLLGLARDTKTENENEQ</sequence>